<accession>A0A517PPN6</accession>
<gene>
    <name evidence="1" type="ORF">HG66A1_31340</name>
</gene>
<protein>
    <submittedName>
        <fullName evidence="1">Uncharacterized protein</fullName>
    </submittedName>
</protein>
<reference evidence="1 2" key="1">
    <citation type="submission" date="2019-02" db="EMBL/GenBank/DDBJ databases">
        <title>Deep-cultivation of Planctomycetes and their phenomic and genomic characterization uncovers novel biology.</title>
        <authorList>
            <person name="Wiegand S."/>
            <person name="Jogler M."/>
            <person name="Boedeker C."/>
            <person name="Pinto D."/>
            <person name="Vollmers J."/>
            <person name="Rivas-Marin E."/>
            <person name="Kohn T."/>
            <person name="Peeters S.H."/>
            <person name="Heuer A."/>
            <person name="Rast P."/>
            <person name="Oberbeckmann S."/>
            <person name="Bunk B."/>
            <person name="Jeske O."/>
            <person name="Meyerdierks A."/>
            <person name="Storesund J.E."/>
            <person name="Kallscheuer N."/>
            <person name="Luecker S."/>
            <person name="Lage O.M."/>
            <person name="Pohl T."/>
            <person name="Merkel B.J."/>
            <person name="Hornburger P."/>
            <person name="Mueller R.-W."/>
            <person name="Bruemmer F."/>
            <person name="Labrenz M."/>
            <person name="Spormann A.M."/>
            <person name="Op den Camp H."/>
            <person name="Overmann J."/>
            <person name="Amann R."/>
            <person name="Jetten M.S.M."/>
            <person name="Mascher T."/>
            <person name="Medema M.H."/>
            <person name="Devos D.P."/>
            <person name="Kaster A.-K."/>
            <person name="Ovreas L."/>
            <person name="Rohde M."/>
            <person name="Galperin M.Y."/>
            <person name="Jogler C."/>
        </authorList>
    </citation>
    <scope>NUCLEOTIDE SEQUENCE [LARGE SCALE GENOMIC DNA]</scope>
    <source>
        <strain evidence="1 2">HG66A1</strain>
    </source>
</reference>
<name>A0A517PPN6_9PLAN</name>
<dbReference type="Proteomes" id="UP000320421">
    <property type="component" value="Chromosome"/>
</dbReference>
<dbReference type="AlphaFoldDB" id="A0A517PPN6"/>
<sequence>MHATIYLVIPEDTPEINHMLESLLEPWRRQEHTEQQGVWHYWDFWYYWNPQTKEEVHSWRDCVYYPSEFPDPDLAAGVITPDRQFHDLYTASRQKPERVSWHELLDSQENHILVVIRIYC</sequence>
<organism evidence="1 2">
    <name type="scientific">Gimesia chilikensis</name>
    <dbReference type="NCBI Taxonomy" id="2605989"/>
    <lineage>
        <taxon>Bacteria</taxon>
        <taxon>Pseudomonadati</taxon>
        <taxon>Planctomycetota</taxon>
        <taxon>Planctomycetia</taxon>
        <taxon>Planctomycetales</taxon>
        <taxon>Planctomycetaceae</taxon>
        <taxon>Gimesia</taxon>
    </lineage>
</organism>
<keyword evidence="2" id="KW-1185">Reference proteome</keyword>
<proteinExistence type="predicted"/>
<evidence type="ECO:0000313" key="2">
    <source>
        <dbReference type="Proteomes" id="UP000320421"/>
    </source>
</evidence>
<evidence type="ECO:0000313" key="1">
    <source>
        <dbReference type="EMBL" id="QDT21335.1"/>
    </source>
</evidence>
<dbReference type="EMBL" id="CP036266">
    <property type="protein sequence ID" value="QDT21335.1"/>
    <property type="molecule type" value="Genomic_DNA"/>
</dbReference>